<protein>
    <submittedName>
        <fullName evidence="3">Regulator of chromosome condensation 1/beta-lactamase-inhibitor protein II</fullName>
    </submittedName>
</protein>
<feature type="repeat" description="RCC1" evidence="1">
    <location>
        <begin position="279"/>
        <end position="342"/>
    </location>
</feature>
<dbReference type="PANTHER" id="PTHR47563:SF1">
    <property type="entry name" value="PROTEIN FMP25, MITOCHONDRIAL"/>
    <property type="match status" value="1"/>
</dbReference>
<dbReference type="SUPFAM" id="SSF50985">
    <property type="entry name" value="RCC1/BLIP-II"/>
    <property type="match status" value="1"/>
</dbReference>
<name>A0AAN6VQ74_9PEZI</name>
<accession>A0AAN6VQ74</accession>
<dbReference type="GO" id="GO:0034551">
    <property type="term" value="P:mitochondrial respiratory chain complex III assembly"/>
    <property type="evidence" value="ECO:0007669"/>
    <property type="project" value="TreeGrafter"/>
</dbReference>
<organism evidence="3 4">
    <name type="scientific">Chaetomidium leptoderma</name>
    <dbReference type="NCBI Taxonomy" id="669021"/>
    <lineage>
        <taxon>Eukaryota</taxon>
        <taxon>Fungi</taxon>
        <taxon>Dikarya</taxon>
        <taxon>Ascomycota</taxon>
        <taxon>Pezizomycotina</taxon>
        <taxon>Sordariomycetes</taxon>
        <taxon>Sordariomycetidae</taxon>
        <taxon>Sordariales</taxon>
        <taxon>Chaetomiaceae</taxon>
        <taxon>Chaetomidium</taxon>
    </lineage>
</organism>
<reference evidence="3" key="2">
    <citation type="submission" date="2023-05" db="EMBL/GenBank/DDBJ databases">
        <authorList>
            <consortium name="Lawrence Berkeley National Laboratory"/>
            <person name="Steindorff A."/>
            <person name="Hensen N."/>
            <person name="Bonometti L."/>
            <person name="Westerberg I."/>
            <person name="Brannstrom I.O."/>
            <person name="Guillou S."/>
            <person name="Cros-Aarteil S."/>
            <person name="Calhoun S."/>
            <person name="Haridas S."/>
            <person name="Kuo A."/>
            <person name="Mondo S."/>
            <person name="Pangilinan J."/>
            <person name="Riley R."/>
            <person name="Labutti K."/>
            <person name="Andreopoulos B."/>
            <person name="Lipzen A."/>
            <person name="Chen C."/>
            <person name="Yanf M."/>
            <person name="Daum C."/>
            <person name="Ng V."/>
            <person name="Clum A."/>
            <person name="Ohm R."/>
            <person name="Martin F."/>
            <person name="Silar P."/>
            <person name="Natvig D."/>
            <person name="Lalanne C."/>
            <person name="Gautier V."/>
            <person name="Ament-Velasquez S.L."/>
            <person name="Kruys A."/>
            <person name="Hutchinson M.I."/>
            <person name="Powell A.J."/>
            <person name="Barry K."/>
            <person name="Miller A.N."/>
            <person name="Grigoriev I.V."/>
            <person name="Debuchy R."/>
            <person name="Gladieux P."/>
            <person name="Thoren M.H."/>
            <person name="Johannesson H."/>
        </authorList>
    </citation>
    <scope>NUCLEOTIDE SEQUENCE</scope>
    <source>
        <strain evidence="3">CBS 538.74</strain>
    </source>
</reference>
<dbReference type="FunFam" id="2.130.10.30:FF:000027">
    <property type="entry name" value="Protein FMP25, mitochondrial"/>
    <property type="match status" value="1"/>
</dbReference>
<evidence type="ECO:0000256" key="2">
    <source>
        <dbReference type="SAM" id="MobiDB-lite"/>
    </source>
</evidence>
<feature type="repeat" description="RCC1" evidence="1">
    <location>
        <begin position="343"/>
        <end position="404"/>
    </location>
</feature>
<evidence type="ECO:0000313" key="4">
    <source>
        <dbReference type="Proteomes" id="UP001302745"/>
    </source>
</evidence>
<proteinExistence type="predicted"/>
<dbReference type="AlphaFoldDB" id="A0AAN6VQ74"/>
<dbReference type="PROSITE" id="PS50012">
    <property type="entry name" value="RCC1_3"/>
    <property type="match status" value="2"/>
</dbReference>
<dbReference type="EMBL" id="MU856913">
    <property type="protein sequence ID" value="KAK4154395.1"/>
    <property type="molecule type" value="Genomic_DNA"/>
</dbReference>
<dbReference type="Pfam" id="PF13540">
    <property type="entry name" value="RCC1_2"/>
    <property type="match status" value="1"/>
</dbReference>
<evidence type="ECO:0000256" key="1">
    <source>
        <dbReference type="PROSITE-ProRule" id="PRU00235"/>
    </source>
</evidence>
<dbReference type="GO" id="GO:0005743">
    <property type="term" value="C:mitochondrial inner membrane"/>
    <property type="evidence" value="ECO:0007669"/>
    <property type="project" value="TreeGrafter"/>
</dbReference>
<sequence length="593" mass="63170">MASALLSRAALRRPSVLCTLTTTPSQWARYSSSPRPPRRSGARILALLTIMGASGAGTVWAYSRFSPQPEPAGPAQPEKAEVVYEKPRKTPRSKEESRDIVSSQHLQVKKSWEHPGVYAWGSNAGKVVAPDSDETVVKTPRRIPYFDGQILRDLKLDRDFGAAVTEKGDLVQWGAAFSKDAVAPTVTLKGKDIAKIAVSRDRIIALSSGGSVYSIPVAKSDQALGEKQTNKSSSWFPFWSSGTSATNYRSLTPAELGWGEKVTDVKSGLEHCLLLTSKGRVFSAASSSEAFPARGQLGIPGLTWQTRPAGPYDQLHEVKALAGRNVKAVATGDLHSLALDDQGCVFSFGDNATGQLGRETDVGATSVDTPSPLPISKLYKGTDLVPTVTSIASGGHNSFFTVDATRKPQSQTPNEPGRTVADTWACGAGIHGGLGTGKWTHISAMPTKIKALSGLSEYDETANRIMPIRLAHLAVGSTHACAILDNLTHLTASRNSSSSATDTNFGADALWWGGNEHYQLGTGKRNNTNVPVYIGPLDGGQADAEMGRTGEPHRFQITPRTKVRLGADGKGRTASVEQRVECGRHVTAVYSGA</sequence>
<dbReference type="PROSITE" id="PS00626">
    <property type="entry name" value="RCC1_2"/>
    <property type="match status" value="1"/>
</dbReference>
<dbReference type="Gene3D" id="2.130.10.30">
    <property type="entry name" value="Regulator of chromosome condensation 1/beta-lactamase-inhibitor protein II"/>
    <property type="match status" value="1"/>
</dbReference>
<evidence type="ECO:0000313" key="3">
    <source>
        <dbReference type="EMBL" id="KAK4154395.1"/>
    </source>
</evidence>
<comment type="caution">
    <text evidence="3">The sequence shown here is derived from an EMBL/GenBank/DDBJ whole genome shotgun (WGS) entry which is preliminary data.</text>
</comment>
<dbReference type="PANTHER" id="PTHR47563">
    <property type="entry name" value="PROTEIN FMP25, MITOCHONDRIAL"/>
    <property type="match status" value="1"/>
</dbReference>
<keyword evidence="4" id="KW-1185">Reference proteome</keyword>
<dbReference type="InterPro" id="IPR000408">
    <property type="entry name" value="Reg_chr_condens"/>
</dbReference>
<dbReference type="Proteomes" id="UP001302745">
    <property type="component" value="Unassembled WGS sequence"/>
</dbReference>
<feature type="compositionally biased region" description="Basic and acidic residues" evidence="2">
    <location>
        <begin position="78"/>
        <end position="99"/>
    </location>
</feature>
<reference evidence="3" key="1">
    <citation type="journal article" date="2023" name="Mol. Phylogenet. Evol.">
        <title>Genome-scale phylogeny and comparative genomics of the fungal order Sordariales.</title>
        <authorList>
            <person name="Hensen N."/>
            <person name="Bonometti L."/>
            <person name="Westerberg I."/>
            <person name="Brannstrom I.O."/>
            <person name="Guillou S."/>
            <person name="Cros-Aarteil S."/>
            <person name="Calhoun S."/>
            <person name="Haridas S."/>
            <person name="Kuo A."/>
            <person name="Mondo S."/>
            <person name="Pangilinan J."/>
            <person name="Riley R."/>
            <person name="LaButti K."/>
            <person name="Andreopoulos B."/>
            <person name="Lipzen A."/>
            <person name="Chen C."/>
            <person name="Yan M."/>
            <person name="Daum C."/>
            <person name="Ng V."/>
            <person name="Clum A."/>
            <person name="Steindorff A."/>
            <person name="Ohm R.A."/>
            <person name="Martin F."/>
            <person name="Silar P."/>
            <person name="Natvig D.O."/>
            <person name="Lalanne C."/>
            <person name="Gautier V."/>
            <person name="Ament-Velasquez S.L."/>
            <person name="Kruys A."/>
            <person name="Hutchinson M.I."/>
            <person name="Powell A.J."/>
            <person name="Barry K."/>
            <person name="Miller A.N."/>
            <person name="Grigoriev I.V."/>
            <person name="Debuchy R."/>
            <person name="Gladieux P."/>
            <person name="Hiltunen Thoren M."/>
            <person name="Johannesson H."/>
        </authorList>
    </citation>
    <scope>NUCLEOTIDE SEQUENCE</scope>
    <source>
        <strain evidence="3">CBS 538.74</strain>
    </source>
</reference>
<feature type="region of interest" description="Disordered" evidence="2">
    <location>
        <begin position="67"/>
        <end position="105"/>
    </location>
</feature>
<dbReference type="InterPro" id="IPR053245">
    <property type="entry name" value="MitoProcess-Associated"/>
</dbReference>
<dbReference type="InterPro" id="IPR009091">
    <property type="entry name" value="RCC1/BLIP-II"/>
</dbReference>
<gene>
    <name evidence="3" type="ORF">C8A00DRAFT_32824</name>
</gene>